<reference evidence="1" key="1">
    <citation type="journal article" date="2021" name="Proc. Natl. Acad. Sci. U.S.A.">
        <title>A Catalog of Tens of Thousands of Viruses from Human Metagenomes Reveals Hidden Associations with Chronic Diseases.</title>
        <authorList>
            <person name="Tisza M.J."/>
            <person name="Buck C.B."/>
        </authorList>
    </citation>
    <scope>NUCLEOTIDE SEQUENCE</scope>
    <source>
        <strain evidence="1">CtvuW5</strain>
    </source>
</reference>
<name>A0A8S5TX76_9CAUD</name>
<dbReference type="EMBL" id="BK015953">
    <property type="protein sequence ID" value="DAF86821.1"/>
    <property type="molecule type" value="Genomic_DNA"/>
</dbReference>
<sequence length="243" mass="28275">MEQKFIRVPFDLELAKKITEKSIEGRIVTRDGRNVRVLCWDAKADQCIVALLLGEFYEECGTYTKDGRIFMNGESPADLMLEIPEYMTFKDGDILSYDNGTFILKRFDGKNRIEYYANSYDCYYRLSFDSACVNTNIVDEIRPATEEEKHKLINALKANKEPKAIEYMKHFLGIEEKPECELKPFDKVLVRNFDYNKWSADIFSHIDIDGDMHECVGGIWNFCIPYNEKTAHLLGTTENYESE</sequence>
<accession>A0A8S5TX76</accession>
<proteinExistence type="predicted"/>
<organism evidence="1">
    <name type="scientific">Siphoviridae sp. ctvuW5</name>
    <dbReference type="NCBI Taxonomy" id="2825725"/>
    <lineage>
        <taxon>Viruses</taxon>
        <taxon>Duplodnaviria</taxon>
        <taxon>Heunggongvirae</taxon>
        <taxon>Uroviricota</taxon>
        <taxon>Caudoviricetes</taxon>
    </lineage>
</organism>
<protein>
    <submittedName>
        <fullName evidence="1">Uncharacterized protein</fullName>
    </submittedName>
</protein>
<evidence type="ECO:0000313" key="1">
    <source>
        <dbReference type="EMBL" id="DAF86821.1"/>
    </source>
</evidence>